<evidence type="ECO:0000313" key="3">
    <source>
        <dbReference type="Proteomes" id="UP000016936"/>
    </source>
</evidence>
<sequence>MYASTIVLVLAGAASIFAAPASDSPVVQAAAAAAAAAPAVPSGSCPQWPGIYGEAGSSYCCVYSGGPTSCCIISNGPNSVYVPEINYTFQSCQSIWFATYNNFVTFSQCNIPGVTPTGPCQGVPQTIGDLTS</sequence>
<proteinExistence type="predicted"/>
<protein>
    <recommendedName>
        <fullName evidence="4">Hydrophobin</fullName>
    </recommendedName>
</protein>
<dbReference type="AlphaFoldDB" id="M2SHT0"/>
<organism evidence="2 3">
    <name type="scientific">Cochliobolus heterostrophus (strain C5 / ATCC 48332 / race O)</name>
    <name type="common">Southern corn leaf blight fungus</name>
    <name type="synonym">Bipolaris maydis</name>
    <dbReference type="NCBI Taxonomy" id="701091"/>
    <lineage>
        <taxon>Eukaryota</taxon>
        <taxon>Fungi</taxon>
        <taxon>Dikarya</taxon>
        <taxon>Ascomycota</taxon>
        <taxon>Pezizomycotina</taxon>
        <taxon>Dothideomycetes</taxon>
        <taxon>Pleosporomycetidae</taxon>
        <taxon>Pleosporales</taxon>
        <taxon>Pleosporineae</taxon>
        <taxon>Pleosporaceae</taxon>
        <taxon>Bipolaris</taxon>
    </lineage>
</organism>
<dbReference type="OrthoDB" id="3694462at2759"/>
<evidence type="ECO:0000256" key="1">
    <source>
        <dbReference type="SAM" id="SignalP"/>
    </source>
</evidence>
<keyword evidence="1" id="KW-0732">Signal</keyword>
<evidence type="ECO:0008006" key="4">
    <source>
        <dbReference type="Google" id="ProtNLM"/>
    </source>
</evidence>
<gene>
    <name evidence="2" type="ORF">COCHEDRAFT_1161792</name>
</gene>
<dbReference type="HOGENOM" id="CLU_1970148_0_0_1"/>
<accession>M2SHT0</accession>
<feature type="signal peptide" evidence="1">
    <location>
        <begin position="1"/>
        <end position="18"/>
    </location>
</feature>
<dbReference type="EMBL" id="KB445597">
    <property type="protein sequence ID" value="EMD84940.1"/>
    <property type="molecule type" value="Genomic_DNA"/>
</dbReference>
<dbReference type="Proteomes" id="UP000016936">
    <property type="component" value="Unassembled WGS sequence"/>
</dbReference>
<keyword evidence="3" id="KW-1185">Reference proteome</keyword>
<name>M2SHT0_COCH5</name>
<evidence type="ECO:0000313" key="2">
    <source>
        <dbReference type="EMBL" id="EMD84940.1"/>
    </source>
</evidence>
<feature type="chain" id="PRO_5004025014" description="Hydrophobin" evidence="1">
    <location>
        <begin position="19"/>
        <end position="132"/>
    </location>
</feature>
<reference evidence="2 3" key="1">
    <citation type="journal article" date="2012" name="PLoS Pathog.">
        <title>Diverse lifestyles and strategies of plant pathogenesis encoded in the genomes of eighteen Dothideomycetes fungi.</title>
        <authorList>
            <person name="Ohm R.A."/>
            <person name="Feau N."/>
            <person name="Henrissat B."/>
            <person name="Schoch C.L."/>
            <person name="Horwitz B.A."/>
            <person name="Barry K.W."/>
            <person name="Condon B.J."/>
            <person name="Copeland A.C."/>
            <person name="Dhillon B."/>
            <person name="Glaser F."/>
            <person name="Hesse C.N."/>
            <person name="Kosti I."/>
            <person name="LaButti K."/>
            <person name="Lindquist E.A."/>
            <person name="Lucas S."/>
            <person name="Salamov A.A."/>
            <person name="Bradshaw R.E."/>
            <person name="Ciuffetti L."/>
            <person name="Hamelin R.C."/>
            <person name="Kema G.H.J."/>
            <person name="Lawrence C."/>
            <person name="Scott J.A."/>
            <person name="Spatafora J.W."/>
            <person name="Turgeon B.G."/>
            <person name="de Wit P.J.G.M."/>
            <person name="Zhong S."/>
            <person name="Goodwin S.B."/>
            <person name="Grigoriev I.V."/>
        </authorList>
    </citation>
    <scope>NUCLEOTIDE SEQUENCE [LARGE SCALE GENOMIC DNA]</scope>
    <source>
        <strain evidence="3">C5 / ATCC 48332 / race O</strain>
    </source>
</reference>
<reference evidence="3" key="2">
    <citation type="journal article" date="2013" name="PLoS Genet.">
        <title>Comparative genome structure, secondary metabolite, and effector coding capacity across Cochliobolus pathogens.</title>
        <authorList>
            <person name="Condon B.J."/>
            <person name="Leng Y."/>
            <person name="Wu D."/>
            <person name="Bushley K.E."/>
            <person name="Ohm R.A."/>
            <person name="Otillar R."/>
            <person name="Martin J."/>
            <person name="Schackwitz W."/>
            <person name="Grimwood J."/>
            <person name="MohdZainudin N."/>
            <person name="Xue C."/>
            <person name="Wang R."/>
            <person name="Manning V.A."/>
            <person name="Dhillon B."/>
            <person name="Tu Z.J."/>
            <person name="Steffenson B.J."/>
            <person name="Salamov A."/>
            <person name="Sun H."/>
            <person name="Lowry S."/>
            <person name="LaButti K."/>
            <person name="Han J."/>
            <person name="Copeland A."/>
            <person name="Lindquist E."/>
            <person name="Barry K."/>
            <person name="Schmutz J."/>
            <person name="Baker S.E."/>
            <person name="Ciuffetti L.M."/>
            <person name="Grigoriev I.V."/>
            <person name="Zhong S."/>
            <person name="Turgeon B.G."/>
        </authorList>
    </citation>
    <scope>NUCLEOTIDE SEQUENCE [LARGE SCALE GENOMIC DNA]</scope>
    <source>
        <strain evidence="3">C5 / ATCC 48332 / race O</strain>
    </source>
</reference>